<dbReference type="AlphaFoldDB" id="A0A183EWI4"/>
<evidence type="ECO:0000313" key="4">
    <source>
        <dbReference type="WBParaSite" id="GPUH_0002535501-mRNA-1"/>
    </source>
</evidence>
<protein>
    <submittedName>
        <fullName evidence="4">Sin3a_C domain-containing protein</fullName>
    </submittedName>
</protein>
<sequence length="208" mass="24653">MGRLKPIERDTMLGLSHLKPAIENPENYYTDLINEIKNVLDGITDNNTFEDNVRRMFGINAYITFTMDKLIIVIARQLQHLISEETNVASMDLYKKFRSDRPLSVSVGEKNEDDIEEAYEEAAQQLMANQNCFKTHFLHKNRFVTMELIDSDITEENDKEEGHEHRSRYVRHFAKVGIDFFFFFFENFPRFAYFFLSQTRVFLVLHIF</sequence>
<accession>A0A183EWI4</accession>
<feature type="domain" description="Sin3 C-terminal" evidence="1">
    <location>
        <begin position="18"/>
        <end position="174"/>
    </location>
</feature>
<name>A0A183EWI4_9BILA</name>
<dbReference type="WBParaSite" id="GPUH_0002535501-mRNA-1">
    <property type="protein sequence ID" value="GPUH_0002535501-mRNA-1"/>
    <property type="gene ID" value="GPUH_0002535501"/>
</dbReference>
<evidence type="ECO:0000313" key="3">
    <source>
        <dbReference type="Proteomes" id="UP000271098"/>
    </source>
</evidence>
<dbReference type="EMBL" id="UYRT01104685">
    <property type="protein sequence ID" value="VDN44055.1"/>
    <property type="molecule type" value="Genomic_DNA"/>
</dbReference>
<dbReference type="Proteomes" id="UP000271098">
    <property type="component" value="Unassembled WGS sequence"/>
</dbReference>
<dbReference type="Pfam" id="PF16879">
    <property type="entry name" value="Sin3a_C"/>
    <property type="match status" value="1"/>
</dbReference>
<organism evidence="4">
    <name type="scientific">Gongylonema pulchrum</name>
    <dbReference type="NCBI Taxonomy" id="637853"/>
    <lineage>
        <taxon>Eukaryota</taxon>
        <taxon>Metazoa</taxon>
        <taxon>Ecdysozoa</taxon>
        <taxon>Nematoda</taxon>
        <taxon>Chromadorea</taxon>
        <taxon>Rhabditida</taxon>
        <taxon>Spirurina</taxon>
        <taxon>Spiruromorpha</taxon>
        <taxon>Spiruroidea</taxon>
        <taxon>Gongylonematidae</taxon>
        <taxon>Gongylonema</taxon>
    </lineage>
</organism>
<evidence type="ECO:0000259" key="1">
    <source>
        <dbReference type="Pfam" id="PF16879"/>
    </source>
</evidence>
<dbReference type="InterPro" id="IPR031693">
    <property type="entry name" value="Sin3_C"/>
</dbReference>
<proteinExistence type="predicted"/>
<dbReference type="OrthoDB" id="10265969at2759"/>
<keyword evidence="3" id="KW-1185">Reference proteome</keyword>
<evidence type="ECO:0000313" key="2">
    <source>
        <dbReference type="EMBL" id="VDN44055.1"/>
    </source>
</evidence>
<reference evidence="4" key="1">
    <citation type="submission" date="2016-06" db="UniProtKB">
        <authorList>
            <consortium name="WormBaseParasite"/>
        </authorList>
    </citation>
    <scope>IDENTIFICATION</scope>
</reference>
<gene>
    <name evidence="2" type="ORF">GPUH_LOCUS25322</name>
</gene>
<reference evidence="2 3" key="2">
    <citation type="submission" date="2018-11" db="EMBL/GenBank/DDBJ databases">
        <authorList>
            <consortium name="Pathogen Informatics"/>
        </authorList>
    </citation>
    <scope>NUCLEOTIDE SEQUENCE [LARGE SCALE GENOMIC DNA]</scope>
</reference>